<evidence type="ECO:0000256" key="1">
    <source>
        <dbReference type="SAM" id="Phobius"/>
    </source>
</evidence>
<dbReference type="InterPro" id="IPR046735">
    <property type="entry name" value="PA2779-like"/>
</dbReference>
<keyword evidence="1" id="KW-0812">Transmembrane</keyword>
<organism evidence="3">
    <name type="scientific">Hydrogenovibrio crunogenus (strain DSM 25203 / XCL-2)</name>
    <name type="common">Thiomicrospira crunogena</name>
    <dbReference type="NCBI Taxonomy" id="317025"/>
    <lineage>
        <taxon>Bacteria</taxon>
        <taxon>Pseudomonadati</taxon>
        <taxon>Pseudomonadota</taxon>
        <taxon>Gammaproteobacteria</taxon>
        <taxon>Thiotrichales</taxon>
        <taxon>Piscirickettsiaceae</taxon>
        <taxon>Hydrogenovibrio</taxon>
    </lineage>
</organism>
<dbReference type="PIRSF" id="PIRSF029543">
    <property type="entry name" value="UCP029543"/>
    <property type="match status" value="1"/>
</dbReference>
<dbReference type="NCBIfam" id="NF033919">
    <property type="entry name" value="PA2779_fam"/>
    <property type="match status" value="1"/>
</dbReference>
<dbReference type="eggNOG" id="ENOG5032Z0E">
    <property type="taxonomic scope" value="Bacteria"/>
</dbReference>
<keyword evidence="1" id="KW-0472">Membrane</keyword>
<dbReference type="AlphaFoldDB" id="Q31J07"/>
<dbReference type="InterPro" id="IPR016924">
    <property type="entry name" value="UCP029543"/>
</dbReference>
<feature type="signal peptide" evidence="2">
    <location>
        <begin position="1"/>
        <end position="23"/>
    </location>
</feature>
<evidence type="ECO:0000313" key="3">
    <source>
        <dbReference type="EMBL" id="ABB40866.1"/>
    </source>
</evidence>
<feature type="chain" id="PRO_5004220221" description="PA2779 family protein" evidence="2">
    <location>
        <begin position="24"/>
        <end position="125"/>
    </location>
</feature>
<dbReference type="KEGG" id="tcx:Tcr_0270"/>
<dbReference type="OrthoDB" id="6401969at2"/>
<dbReference type="HOGENOM" id="CLU_146041_0_1_6"/>
<keyword evidence="2" id="KW-0732">Signal</keyword>
<keyword evidence="1" id="KW-1133">Transmembrane helix</keyword>
<dbReference type="STRING" id="317025.Tcr_0270"/>
<sequence>MRKTIAMSVLLSLLSVITLPVQAAMLSTQQLVQESSMTSERAKLNAMMQREDIQSQFVEMGVSPEDVQQRVAALTDAEVAELNHQMEQVPAGGDVLGVLVLIFLVFIITDIIGATDVFPFVHPVK</sequence>
<protein>
    <recommendedName>
        <fullName evidence="4">PA2779 family protein</fullName>
    </recommendedName>
</protein>
<name>Q31J07_HYDCU</name>
<proteinExistence type="predicted"/>
<dbReference type="EMBL" id="CP000109">
    <property type="protein sequence ID" value="ABB40866.1"/>
    <property type="molecule type" value="Genomic_DNA"/>
</dbReference>
<evidence type="ECO:0000256" key="2">
    <source>
        <dbReference type="SAM" id="SignalP"/>
    </source>
</evidence>
<gene>
    <name evidence="3" type="ordered locus">Tcr_0270</name>
</gene>
<dbReference type="Pfam" id="PF20332">
    <property type="entry name" value="DUF6627"/>
    <property type="match status" value="1"/>
</dbReference>
<accession>Q31J07</accession>
<feature type="transmembrane region" description="Helical" evidence="1">
    <location>
        <begin position="95"/>
        <end position="121"/>
    </location>
</feature>
<evidence type="ECO:0008006" key="4">
    <source>
        <dbReference type="Google" id="ProtNLM"/>
    </source>
</evidence>
<reference evidence="3" key="1">
    <citation type="submission" date="2006-07" db="EMBL/GenBank/DDBJ databases">
        <title>Complete sequence of Thiomicrospira crunogena XCL-2.</title>
        <authorList>
            <consortium name="US DOE Joint Genome Institute"/>
            <person name="Copeland A."/>
            <person name="Lucas S."/>
            <person name="Lapidus A."/>
            <person name="Barry K."/>
            <person name="Detter J.C."/>
            <person name="Glavina del Rio T."/>
            <person name="Hammon N."/>
            <person name="Israni S."/>
            <person name="Dalin E."/>
            <person name="Tice H."/>
            <person name="Pitluck S."/>
            <person name="Chain P."/>
            <person name="Malfatti S."/>
            <person name="Shin M."/>
            <person name="Vergez L."/>
            <person name="Schmutz J."/>
            <person name="Larimer F."/>
            <person name="Land M."/>
            <person name="Hauser L."/>
            <person name="Kyrpides N."/>
            <person name="Lykidis A."/>
            <person name="Scott K.M."/>
            <person name="Sievert S."/>
            <person name="Kerfeld C."/>
            <person name="Freyermuth S."/>
            <person name="Dobrinski K."/>
            <person name="Boller A."/>
            <person name="Fitzpatrick K."/>
            <person name="Thoma P."/>
            <person name="Moore J."/>
            <person name="Richardson P."/>
        </authorList>
    </citation>
    <scope>NUCLEOTIDE SEQUENCE</scope>
    <source>
        <strain evidence="3">XCL-2</strain>
    </source>
</reference>